<dbReference type="EMBL" id="JAAALK010000288">
    <property type="protein sequence ID" value="KAG8055479.1"/>
    <property type="molecule type" value="Genomic_DNA"/>
</dbReference>
<dbReference type="GO" id="GO:0005536">
    <property type="term" value="F:D-glucose binding"/>
    <property type="evidence" value="ECO:0007669"/>
    <property type="project" value="InterPro"/>
</dbReference>
<reference evidence="4" key="1">
    <citation type="journal article" date="2021" name="bioRxiv">
        <title>Whole Genome Assembly and Annotation of Northern Wild Rice, Zizania palustris L., Supports a Whole Genome Duplication in the Zizania Genus.</title>
        <authorList>
            <person name="Haas M."/>
            <person name="Kono T."/>
            <person name="Macchietto M."/>
            <person name="Millas R."/>
            <person name="McGilp L."/>
            <person name="Shao M."/>
            <person name="Duquette J."/>
            <person name="Hirsch C.N."/>
            <person name="Kimball J."/>
        </authorList>
    </citation>
    <scope>NUCLEOTIDE SEQUENCE</scope>
    <source>
        <tissue evidence="4">Fresh leaf tissue</tissue>
    </source>
</reference>
<keyword evidence="1" id="KW-0067">ATP-binding</keyword>
<dbReference type="PANTHER" id="PTHR19443">
    <property type="entry name" value="HEXOKINASE"/>
    <property type="match status" value="1"/>
</dbReference>
<evidence type="ECO:0000259" key="3">
    <source>
        <dbReference type="Pfam" id="PF00349"/>
    </source>
</evidence>
<dbReference type="AlphaFoldDB" id="A0A8J5SGN1"/>
<feature type="domain" description="Hexokinase N-terminal" evidence="3">
    <location>
        <begin position="46"/>
        <end position="166"/>
    </location>
</feature>
<dbReference type="InterPro" id="IPR022672">
    <property type="entry name" value="Hexokinase_N"/>
</dbReference>
<sequence length="206" mass="22969">MGKGAVVVTAVVVAAAAVREAAVVSRRRSKRVAEEVKRKKVAALIEVEQKFSTPTALFRSIADAMVEEMEHGLRADPHAPLKMLISYIDDGNLPTGDEHRLFYALDFGGTNFRVIWVQLGGREKRVVRQQYKEVSIPPRLTVGTSMKLFNFIAAELEKIVKTEGDDFQLPEGILHQWHSRTVGEDVVAELSRAMERQGLDMSYSSC</sequence>
<dbReference type="EC" id="2.7.1.-" evidence="1"/>
<dbReference type="PANTHER" id="PTHR19443:SF15">
    <property type="entry name" value="HEXOKINASE-6"/>
    <property type="match status" value="1"/>
</dbReference>
<reference evidence="4" key="2">
    <citation type="submission" date="2021-02" db="EMBL/GenBank/DDBJ databases">
        <authorList>
            <person name="Kimball J.A."/>
            <person name="Haas M.W."/>
            <person name="Macchietto M."/>
            <person name="Kono T."/>
            <person name="Duquette J."/>
            <person name="Shao M."/>
        </authorList>
    </citation>
    <scope>NUCLEOTIDE SEQUENCE</scope>
    <source>
        <tissue evidence="4">Fresh leaf tissue</tissue>
    </source>
</reference>
<evidence type="ECO:0000256" key="1">
    <source>
        <dbReference type="RuleBase" id="RU362007"/>
    </source>
</evidence>
<keyword evidence="5" id="KW-1185">Reference proteome</keyword>
<dbReference type="GO" id="GO:0005524">
    <property type="term" value="F:ATP binding"/>
    <property type="evidence" value="ECO:0007669"/>
    <property type="project" value="UniProtKB-UniRule"/>
</dbReference>
<evidence type="ECO:0000313" key="5">
    <source>
        <dbReference type="Proteomes" id="UP000729402"/>
    </source>
</evidence>
<evidence type="ECO:0000313" key="4">
    <source>
        <dbReference type="EMBL" id="KAG8055479.1"/>
    </source>
</evidence>
<organism evidence="4 5">
    <name type="scientific">Zizania palustris</name>
    <name type="common">Northern wild rice</name>
    <dbReference type="NCBI Taxonomy" id="103762"/>
    <lineage>
        <taxon>Eukaryota</taxon>
        <taxon>Viridiplantae</taxon>
        <taxon>Streptophyta</taxon>
        <taxon>Embryophyta</taxon>
        <taxon>Tracheophyta</taxon>
        <taxon>Spermatophyta</taxon>
        <taxon>Magnoliopsida</taxon>
        <taxon>Liliopsida</taxon>
        <taxon>Poales</taxon>
        <taxon>Poaceae</taxon>
        <taxon>BOP clade</taxon>
        <taxon>Oryzoideae</taxon>
        <taxon>Oryzeae</taxon>
        <taxon>Zizaniinae</taxon>
        <taxon>Zizania</taxon>
    </lineage>
</organism>
<name>A0A8J5SGN1_ZIZPA</name>
<keyword evidence="1" id="KW-0808">Transferase</keyword>
<dbReference type="GO" id="GO:0008865">
    <property type="term" value="F:fructokinase activity"/>
    <property type="evidence" value="ECO:0007669"/>
    <property type="project" value="TreeGrafter"/>
</dbReference>
<dbReference type="GO" id="GO:0006096">
    <property type="term" value="P:glycolytic process"/>
    <property type="evidence" value="ECO:0007669"/>
    <property type="project" value="UniProtKB-KW"/>
</dbReference>
<keyword evidence="1" id="KW-0418">Kinase</keyword>
<dbReference type="GO" id="GO:0001678">
    <property type="term" value="P:intracellular glucose homeostasis"/>
    <property type="evidence" value="ECO:0007669"/>
    <property type="project" value="InterPro"/>
</dbReference>
<feature type="signal peptide" evidence="2">
    <location>
        <begin position="1"/>
        <end position="21"/>
    </location>
</feature>
<dbReference type="InterPro" id="IPR001312">
    <property type="entry name" value="Hexokinase"/>
</dbReference>
<dbReference type="GO" id="GO:0005739">
    <property type="term" value="C:mitochondrion"/>
    <property type="evidence" value="ECO:0007669"/>
    <property type="project" value="TreeGrafter"/>
</dbReference>
<gene>
    <name evidence="4" type="ORF">GUJ93_ZPchr0001g29770</name>
</gene>
<dbReference type="GO" id="GO:0005829">
    <property type="term" value="C:cytosol"/>
    <property type="evidence" value="ECO:0007669"/>
    <property type="project" value="TreeGrafter"/>
</dbReference>
<dbReference type="Proteomes" id="UP000729402">
    <property type="component" value="Unassembled WGS sequence"/>
</dbReference>
<protein>
    <recommendedName>
        <fullName evidence="1">Phosphotransferase</fullName>
        <ecNumber evidence="1">2.7.1.-</ecNumber>
    </recommendedName>
</protein>
<dbReference type="PROSITE" id="PS51748">
    <property type="entry name" value="HEXOKINASE_2"/>
    <property type="match status" value="1"/>
</dbReference>
<keyword evidence="1" id="KW-0547">Nucleotide-binding</keyword>
<proteinExistence type="inferred from homology"/>
<comment type="similarity">
    <text evidence="1">Belongs to the hexokinase family.</text>
</comment>
<dbReference type="Pfam" id="PF00349">
    <property type="entry name" value="Hexokinase_1"/>
    <property type="match status" value="1"/>
</dbReference>
<dbReference type="GO" id="GO:0006006">
    <property type="term" value="P:glucose metabolic process"/>
    <property type="evidence" value="ECO:0007669"/>
    <property type="project" value="TreeGrafter"/>
</dbReference>
<dbReference type="GO" id="GO:0004340">
    <property type="term" value="F:glucokinase activity"/>
    <property type="evidence" value="ECO:0007669"/>
    <property type="project" value="TreeGrafter"/>
</dbReference>
<feature type="chain" id="PRO_5035250965" description="Phosphotransferase" evidence="2">
    <location>
        <begin position="22"/>
        <end position="206"/>
    </location>
</feature>
<comment type="caution">
    <text evidence="4">The sequence shown here is derived from an EMBL/GenBank/DDBJ whole genome shotgun (WGS) entry which is preliminary data.</text>
</comment>
<keyword evidence="2" id="KW-0732">Signal</keyword>
<evidence type="ECO:0000256" key="2">
    <source>
        <dbReference type="SAM" id="SignalP"/>
    </source>
</evidence>
<keyword evidence="1" id="KW-0324">Glycolysis</keyword>
<dbReference type="OrthoDB" id="419537at2759"/>
<accession>A0A8J5SGN1</accession>